<evidence type="ECO:0000256" key="1">
    <source>
        <dbReference type="ARBA" id="ARBA00004657"/>
    </source>
</evidence>
<evidence type="ECO:0000256" key="5">
    <source>
        <dbReference type="ARBA" id="ARBA00023123"/>
    </source>
</evidence>
<dbReference type="PANTHER" id="PTHR46349">
    <property type="entry name" value="CINGULIN-LIKE PROTEIN 1-RELATED"/>
    <property type="match status" value="1"/>
</dbReference>
<accession>C3ZAM8</accession>
<keyword evidence="7" id="KW-0514">Muscle protein</keyword>
<feature type="region of interest" description="Disordered" evidence="8">
    <location>
        <begin position="74"/>
        <end position="108"/>
    </location>
</feature>
<dbReference type="InterPro" id="IPR002928">
    <property type="entry name" value="Myosin_tail"/>
</dbReference>
<dbReference type="EMBL" id="GG666602">
    <property type="protein sequence ID" value="EEN50431.1"/>
    <property type="molecule type" value="Genomic_DNA"/>
</dbReference>
<protein>
    <recommendedName>
        <fullName evidence="9">Myosin tail domain-containing protein</fullName>
    </recommendedName>
</protein>
<dbReference type="STRING" id="7739.C3ZAM8"/>
<dbReference type="PANTHER" id="PTHR46349:SF6">
    <property type="entry name" value="MYOSIN-6-LIKE"/>
    <property type="match status" value="1"/>
</dbReference>
<feature type="region of interest" description="Disordered" evidence="8">
    <location>
        <begin position="210"/>
        <end position="254"/>
    </location>
</feature>
<dbReference type="FunFam" id="1.20.5.370:FF:000010">
    <property type="entry name" value="Myosin heavy chain, isoform G"/>
    <property type="match status" value="1"/>
</dbReference>
<dbReference type="Pfam" id="PF01576">
    <property type="entry name" value="Myosin_tail_1"/>
    <property type="match status" value="1"/>
</dbReference>
<reference evidence="10" key="1">
    <citation type="journal article" date="2008" name="Nature">
        <title>The amphioxus genome and the evolution of the chordate karyotype.</title>
        <authorList>
            <consortium name="US DOE Joint Genome Institute (JGI-PGF)"/>
            <person name="Putnam N.H."/>
            <person name="Butts T."/>
            <person name="Ferrier D.E.K."/>
            <person name="Furlong R.F."/>
            <person name="Hellsten U."/>
            <person name="Kawashima T."/>
            <person name="Robinson-Rechavi M."/>
            <person name="Shoguchi E."/>
            <person name="Terry A."/>
            <person name="Yu J.-K."/>
            <person name="Benito-Gutierrez E.L."/>
            <person name="Dubchak I."/>
            <person name="Garcia-Fernandez J."/>
            <person name="Gibson-Brown J.J."/>
            <person name="Grigoriev I.V."/>
            <person name="Horton A.C."/>
            <person name="de Jong P.J."/>
            <person name="Jurka J."/>
            <person name="Kapitonov V.V."/>
            <person name="Kohara Y."/>
            <person name="Kuroki Y."/>
            <person name="Lindquist E."/>
            <person name="Lucas S."/>
            <person name="Osoegawa K."/>
            <person name="Pennacchio L.A."/>
            <person name="Salamov A.A."/>
            <person name="Satou Y."/>
            <person name="Sauka-Spengler T."/>
            <person name="Schmutz J."/>
            <person name="Shin-I T."/>
            <person name="Toyoda A."/>
            <person name="Bronner-Fraser M."/>
            <person name="Fujiyama A."/>
            <person name="Holland L.Z."/>
            <person name="Holland P.W.H."/>
            <person name="Satoh N."/>
            <person name="Rokhsar D.S."/>
        </authorList>
    </citation>
    <scope>NUCLEOTIDE SEQUENCE [LARGE SCALE GENOMIC DNA]</scope>
    <source>
        <strain evidence="10">S238N-H82</strain>
        <tissue evidence="10">Testes</tissue>
    </source>
</reference>
<dbReference type="InterPro" id="IPR014751">
    <property type="entry name" value="XRCC4-like_C"/>
</dbReference>
<sequence>MSERKCQMLVSEADEVRGALDNAERARKVADSQLVETNERLGELSTQNSALSGHKRKLDGDLSQIQSELEEVISDHKSTEERAKKAMADTSRMAEDLRVEQENSQHAEKVKRNLDANMKDLQRRLDEAEAIALKGGKRAIQKQENRIRDLENEIAHHSRLHQEDLKQLRKNERRLKEMSFQADEDRKNQERIQELVEKLQLKIKTFKRQVEEAEEQASSNMAKYRKTQHEYEDNLERAEIAESSLNKLRSKSRV</sequence>
<evidence type="ECO:0000313" key="10">
    <source>
        <dbReference type="EMBL" id="EEN50431.1"/>
    </source>
</evidence>
<gene>
    <name evidence="10" type="ORF">BRAFLDRAFT_262231</name>
</gene>
<evidence type="ECO:0000256" key="8">
    <source>
        <dbReference type="SAM" id="MobiDB-lite"/>
    </source>
</evidence>
<evidence type="ECO:0000259" key="9">
    <source>
        <dbReference type="Pfam" id="PF01576"/>
    </source>
</evidence>
<dbReference type="InParanoid" id="C3ZAM8"/>
<evidence type="ECO:0000256" key="3">
    <source>
        <dbReference type="ARBA" id="ARBA00022490"/>
    </source>
</evidence>
<keyword evidence="6" id="KW-0505">Motor protein</keyword>
<keyword evidence="4" id="KW-0175">Coiled coil</keyword>
<dbReference type="eggNOG" id="KOG0161">
    <property type="taxonomic scope" value="Eukaryota"/>
</dbReference>
<dbReference type="AlphaFoldDB" id="C3ZAM8"/>
<feature type="domain" description="Myosin tail" evidence="9">
    <location>
        <begin position="2"/>
        <end position="251"/>
    </location>
</feature>
<organism>
    <name type="scientific">Branchiostoma floridae</name>
    <name type="common">Florida lancelet</name>
    <name type="synonym">Amphioxus</name>
    <dbReference type="NCBI Taxonomy" id="7739"/>
    <lineage>
        <taxon>Eukaryota</taxon>
        <taxon>Metazoa</taxon>
        <taxon>Chordata</taxon>
        <taxon>Cephalochordata</taxon>
        <taxon>Leptocardii</taxon>
        <taxon>Amphioxiformes</taxon>
        <taxon>Branchiostomatidae</taxon>
        <taxon>Branchiostoma</taxon>
    </lineage>
</organism>
<keyword evidence="2" id="KW-0787">Thick filament</keyword>
<evidence type="ECO:0000256" key="6">
    <source>
        <dbReference type="ARBA" id="ARBA00023175"/>
    </source>
</evidence>
<dbReference type="GO" id="GO:0016459">
    <property type="term" value="C:myosin complex"/>
    <property type="evidence" value="ECO:0007669"/>
    <property type="project" value="UniProtKB-KW"/>
</dbReference>
<name>C3ZAM8_BRAFL</name>
<evidence type="ECO:0000256" key="4">
    <source>
        <dbReference type="ARBA" id="ARBA00023054"/>
    </source>
</evidence>
<evidence type="ECO:0000256" key="2">
    <source>
        <dbReference type="ARBA" id="ARBA00022433"/>
    </source>
</evidence>
<proteinExistence type="predicted"/>
<dbReference type="SUPFAM" id="SSF90257">
    <property type="entry name" value="Myosin rod fragments"/>
    <property type="match status" value="1"/>
</dbReference>
<feature type="compositionally biased region" description="Basic and acidic residues" evidence="8">
    <location>
        <begin position="227"/>
        <end position="240"/>
    </location>
</feature>
<keyword evidence="5" id="KW-0518">Myosin</keyword>
<keyword evidence="3" id="KW-0963">Cytoplasm</keyword>
<evidence type="ECO:0000256" key="7">
    <source>
        <dbReference type="ARBA" id="ARBA00023179"/>
    </source>
</evidence>
<comment type="subcellular location">
    <subcellularLocation>
        <location evidence="1">Cytoplasm</location>
        <location evidence="1">Myofibril</location>
    </subcellularLocation>
</comment>
<dbReference type="Gene3D" id="1.20.5.370">
    <property type="match status" value="2"/>
</dbReference>